<dbReference type="SUPFAM" id="SSF56672">
    <property type="entry name" value="DNA/RNA polymerases"/>
    <property type="match status" value="1"/>
</dbReference>
<name>A0ABU8B5S4_9BRAD</name>
<dbReference type="InterPro" id="IPR043128">
    <property type="entry name" value="Rev_trsase/Diguanyl_cyclase"/>
</dbReference>
<dbReference type="PANTHER" id="PTHR11076:SF33">
    <property type="entry name" value="DNA POLYMERASE KAPPA"/>
    <property type="match status" value="1"/>
</dbReference>
<evidence type="ECO:0000256" key="2">
    <source>
        <dbReference type="SAM" id="MobiDB-lite"/>
    </source>
</evidence>
<evidence type="ECO:0000313" key="5">
    <source>
        <dbReference type="Proteomes" id="UP001364224"/>
    </source>
</evidence>
<gene>
    <name evidence="4" type="ORF">V1286_001407</name>
</gene>
<dbReference type="EMBL" id="JAZHRV010000001">
    <property type="protein sequence ID" value="MEH2553878.1"/>
    <property type="molecule type" value="Genomic_DNA"/>
</dbReference>
<feature type="domain" description="UmuC" evidence="3">
    <location>
        <begin position="81"/>
        <end position="139"/>
    </location>
</feature>
<dbReference type="InterPro" id="IPR001126">
    <property type="entry name" value="UmuC"/>
</dbReference>
<dbReference type="Gene3D" id="1.10.150.20">
    <property type="entry name" value="5' to 3' exonuclease, C-terminal subdomain"/>
    <property type="match status" value="1"/>
</dbReference>
<evidence type="ECO:0000313" key="4">
    <source>
        <dbReference type="EMBL" id="MEH2553878.1"/>
    </source>
</evidence>
<sequence length="248" mass="27738">MPVKQNPSTSMAADSGRSRSDRDPKRDEPPAAGHRDGLPMRRDQDTTQLRNQHSRYPRRGLPRCHREHPGYLDRNGNRDLIRVKILSETGLTTYAGISYNKFLAKLASDYRKPNGQLRYHAKDASSIRSIPLGKFHGFGPAASVKMNGLSIFTGMDMCNQTLGFLNARFGKAGSYYYWISRAICERPIRANRIRKFVGAENPFSQGLADYDALAAELQPLVDKVWGHCEATGARGRTATPKVKFPISN</sequence>
<organism evidence="4 5">
    <name type="scientific">Bradyrhizobium algeriense</name>
    <dbReference type="NCBI Taxonomy" id="634784"/>
    <lineage>
        <taxon>Bacteria</taxon>
        <taxon>Pseudomonadati</taxon>
        <taxon>Pseudomonadota</taxon>
        <taxon>Alphaproteobacteria</taxon>
        <taxon>Hyphomicrobiales</taxon>
        <taxon>Nitrobacteraceae</taxon>
        <taxon>Bradyrhizobium</taxon>
    </lineage>
</organism>
<feature type="compositionally biased region" description="Basic residues" evidence="2">
    <location>
        <begin position="52"/>
        <end position="66"/>
    </location>
</feature>
<accession>A0ABU8B5S4</accession>
<dbReference type="PANTHER" id="PTHR11076">
    <property type="entry name" value="DNA REPAIR POLYMERASE UMUC / TRANSFERASE FAMILY MEMBER"/>
    <property type="match status" value="1"/>
</dbReference>
<dbReference type="InterPro" id="IPR036775">
    <property type="entry name" value="DNA_pol_Y-fam_lit_finger_sf"/>
</dbReference>
<protein>
    <submittedName>
        <fullName evidence="4">Nucleotidyltransferase/DNA polymerase involved in DNA repair</fullName>
    </submittedName>
</protein>
<reference evidence="4 5" key="1">
    <citation type="submission" date="2024-02" db="EMBL/GenBank/DDBJ databases">
        <title>Adaptive strategies in a cosmopolitan and abundant soil bacterium.</title>
        <authorList>
            <person name="Carini P."/>
        </authorList>
    </citation>
    <scope>NUCLEOTIDE SEQUENCE [LARGE SCALE GENOMIC DNA]</scope>
    <source>
        <strain evidence="4 5">AZCC 1608</strain>
    </source>
</reference>
<dbReference type="PROSITE" id="PS50173">
    <property type="entry name" value="UMUC"/>
    <property type="match status" value="1"/>
</dbReference>
<comment type="caution">
    <text evidence="4">The sequence shown here is derived from an EMBL/GenBank/DDBJ whole genome shotgun (WGS) entry which is preliminary data.</text>
</comment>
<feature type="compositionally biased region" description="Basic and acidic residues" evidence="2">
    <location>
        <begin position="16"/>
        <end position="45"/>
    </location>
</feature>
<proteinExistence type="inferred from homology"/>
<evidence type="ECO:0000259" key="3">
    <source>
        <dbReference type="PROSITE" id="PS50173"/>
    </source>
</evidence>
<feature type="region of interest" description="Disordered" evidence="2">
    <location>
        <begin position="1"/>
        <end position="70"/>
    </location>
</feature>
<dbReference type="Gene3D" id="3.30.70.270">
    <property type="match status" value="1"/>
</dbReference>
<dbReference type="InterPro" id="IPR050116">
    <property type="entry name" value="DNA_polymerase-Y"/>
</dbReference>
<dbReference type="SUPFAM" id="SSF100879">
    <property type="entry name" value="Lesion bypass DNA polymerase (Y-family), little finger domain"/>
    <property type="match status" value="1"/>
</dbReference>
<dbReference type="Proteomes" id="UP001364224">
    <property type="component" value="Unassembled WGS sequence"/>
</dbReference>
<dbReference type="RefSeq" id="WP_417021111.1">
    <property type="nucleotide sequence ID" value="NZ_JAZHRV010000001.1"/>
</dbReference>
<comment type="similarity">
    <text evidence="1">Belongs to the DNA polymerase type-Y family.</text>
</comment>
<dbReference type="InterPro" id="IPR043502">
    <property type="entry name" value="DNA/RNA_pol_sf"/>
</dbReference>
<keyword evidence="5" id="KW-1185">Reference proteome</keyword>
<feature type="compositionally biased region" description="Polar residues" evidence="2">
    <location>
        <begin position="1"/>
        <end position="12"/>
    </location>
</feature>
<evidence type="ECO:0000256" key="1">
    <source>
        <dbReference type="ARBA" id="ARBA00010945"/>
    </source>
</evidence>